<dbReference type="Proteomes" id="UP000825933">
    <property type="component" value="Unassembled WGS sequence"/>
</dbReference>
<dbReference type="GO" id="GO:0016787">
    <property type="term" value="F:hydrolase activity"/>
    <property type="evidence" value="ECO:0007669"/>
    <property type="project" value="UniProtKB-KW"/>
</dbReference>
<dbReference type="InterPro" id="IPR019065">
    <property type="entry name" value="RE_NgoFVII_N"/>
</dbReference>
<evidence type="ECO:0000259" key="4">
    <source>
        <dbReference type="PROSITE" id="PS51192"/>
    </source>
</evidence>
<dbReference type="GO" id="GO:0140097">
    <property type="term" value="F:catalytic activity, acting on DNA"/>
    <property type="evidence" value="ECO:0007669"/>
    <property type="project" value="UniProtKB-ARBA"/>
</dbReference>
<dbReference type="InterPro" id="IPR001650">
    <property type="entry name" value="Helicase_C-like"/>
</dbReference>
<keyword evidence="6" id="KW-0255">Endonuclease</keyword>
<dbReference type="SMART" id="SM00490">
    <property type="entry name" value="HELICc"/>
    <property type="match status" value="1"/>
</dbReference>
<dbReference type="Gene3D" id="3.30.870.10">
    <property type="entry name" value="Endonuclease Chain A"/>
    <property type="match status" value="1"/>
</dbReference>
<feature type="domain" description="PLD phosphodiesterase" evidence="3">
    <location>
        <begin position="111"/>
        <end position="142"/>
    </location>
</feature>
<dbReference type="PROSITE" id="PS51192">
    <property type="entry name" value="HELICASE_ATP_BIND_1"/>
    <property type="match status" value="1"/>
</dbReference>
<keyword evidence="7" id="KW-1185">Reference proteome</keyword>
<gene>
    <name evidence="6" type="ORF">K8N75_00275</name>
</gene>
<dbReference type="PROSITE" id="PS51194">
    <property type="entry name" value="HELICASE_CTER"/>
    <property type="match status" value="1"/>
</dbReference>
<dbReference type="GO" id="GO:0004519">
    <property type="term" value="F:endonuclease activity"/>
    <property type="evidence" value="ECO:0007669"/>
    <property type="project" value="UniProtKB-KW"/>
</dbReference>
<dbReference type="AlphaFoldDB" id="A0A8T5UKY4"/>
<dbReference type="Gene3D" id="3.40.50.10810">
    <property type="entry name" value="Tandem AAA-ATPase domain"/>
    <property type="match status" value="1"/>
</dbReference>
<keyword evidence="2" id="KW-0175">Coiled coil</keyword>
<reference evidence="7" key="1">
    <citation type="journal article" date="2022" name="Microbiol. Resour. Announc.">
        <title>Draft Genome Sequence of a Methanogenic Archaeon from West Spitsbergen Permafrost.</title>
        <authorList>
            <person name="Trubitsyn V."/>
            <person name="Rivkina E."/>
            <person name="Shcherbakova V."/>
        </authorList>
    </citation>
    <scope>NUCLEOTIDE SEQUENCE [LARGE SCALE GENOMIC DNA]</scope>
    <source>
        <strain evidence="7">VT</strain>
    </source>
</reference>
<feature type="domain" description="Helicase C-terminal" evidence="5">
    <location>
        <begin position="616"/>
        <end position="770"/>
    </location>
</feature>
<dbReference type="InterPro" id="IPR038718">
    <property type="entry name" value="SNF2-like_sf"/>
</dbReference>
<evidence type="ECO:0000256" key="1">
    <source>
        <dbReference type="ARBA" id="ARBA00022801"/>
    </source>
</evidence>
<dbReference type="GO" id="GO:0005524">
    <property type="term" value="F:ATP binding"/>
    <property type="evidence" value="ECO:0007669"/>
    <property type="project" value="InterPro"/>
</dbReference>
<dbReference type="PROSITE" id="PS50035">
    <property type="entry name" value="PLD"/>
    <property type="match status" value="1"/>
</dbReference>
<feature type="coiled-coil region" evidence="2">
    <location>
        <begin position="559"/>
        <end position="608"/>
    </location>
</feature>
<dbReference type="CDD" id="cd18793">
    <property type="entry name" value="SF2_C_SNF"/>
    <property type="match status" value="1"/>
</dbReference>
<name>A0A8T5UKY4_9EURY</name>
<evidence type="ECO:0000259" key="5">
    <source>
        <dbReference type="PROSITE" id="PS51194"/>
    </source>
</evidence>
<dbReference type="Pfam" id="PF09565">
    <property type="entry name" value="RE_NgoFVII"/>
    <property type="match status" value="1"/>
</dbReference>
<dbReference type="GO" id="GO:0120545">
    <property type="term" value="F:nucleic acid conformation isomerase activity"/>
    <property type="evidence" value="ECO:0007669"/>
    <property type="project" value="UniProtKB-ARBA"/>
</dbReference>
<keyword evidence="1 6" id="KW-0378">Hydrolase</keyword>
<dbReference type="PANTHER" id="PTHR45766:SF6">
    <property type="entry name" value="SWI_SNF-RELATED MATRIX-ASSOCIATED ACTIN-DEPENDENT REGULATOR OF CHROMATIN SUBFAMILY A-LIKE PROTEIN 1"/>
    <property type="match status" value="1"/>
</dbReference>
<dbReference type="SUPFAM" id="SSF52540">
    <property type="entry name" value="P-loop containing nucleoside triphosphate hydrolases"/>
    <property type="match status" value="2"/>
</dbReference>
<dbReference type="EC" id="3.1.21.-" evidence="6"/>
<sequence length="1031" mass="122145">MVDIFQEYHDDAEDFKFHVGSGFFFLDGFGELYNKIDLKKLNLGSDTYLKHWGTRAPILVLMGKETNQTTKQALVNATNMIKYAFNAHNEEYLKFLEDLIEKDYIKFKVFTEQKFHAKIYFFYDARAIMDVFVGSANLTSSGMTRNIELTAPVNASYGIRKAHKVWFMKLWERATDDLNVLKIIQSYKSYDFIYYEPKKFFENLIKLMDKEYLFYDSDISDNTLLVKFQSFDFYQVMNILEKYNGCILASSVGLGKSYVALEVMRYTENNDMEALLIGPSNLVKGGVWNDYLDKYDLEVETLGFGDLQQSNFDATLYKDYDLIVIDEAHNLRNVSNRRNNMIELIKNSPNAKYLLLTATPINIRISDLNSLIDLFYDVNKYRWLNKELKGKYEKFKTKVNKLELAPEESKKLFDEVQELQRYIEQELIVKSTRSMIRKYFAEDLLKLAGTKELPEPEVIKEDYDYPKEYRQKFFDRLPDFLYDLNYEYTKFRMDERKGPTYIEDKNLIHMYRWLLYKRAESSIHSFYTSLNRLKNKLELYVAFLENNLLSADFGRFNNINELQERLNLAKSIYDDFEEQSKERIINNLNEDIIAVSEMLSELKELKENSCFRNDTKLEKLKTILKENDDKKCLIFTEYFDTLEYLYKNLKDDFSIDYVAGKNIEGQIMKPSQKDKRIKSFKEGIFNHLLSTEVLSEGFNIPEADIVINYDLPYNPVRLIQRVGRATRINVPKKIQIRNFHPDISIDQELQLIEKLKLRISNIISMIGIDYSIWSDTEQMIKDREKIESVNKCEVIRELKRRIAEENPEEIYQVNLKDESKLDILLRKSIEKYDINSEDIPITKPSKPIYTSLISNKKGFYGVYKFDNDFYEYGHPAEFIQQPLKPIKNYKNSDISLFCGIIKNKFREIEYLKEDQAMDDSKEIIIVNKLKKIQKKIIPLKSTINNIFSTKIYTNPQIKTIIDEIYMESSKKGFIFYKEISKIHKWKSQIETIIDEEYPEEIKVMETWVKDPESYKKNIKAFIQYQEEDNNV</sequence>
<evidence type="ECO:0000259" key="3">
    <source>
        <dbReference type="PROSITE" id="PS50035"/>
    </source>
</evidence>
<dbReference type="PANTHER" id="PTHR45766">
    <property type="entry name" value="DNA ANNEALING HELICASE AND ENDONUCLEASE ZRANB3 FAMILY MEMBER"/>
    <property type="match status" value="1"/>
</dbReference>
<keyword evidence="6" id="KW-0540">Nuclease</keyword>
<organism evidence="6 7">
    <name type="scientific">Methanobacterium spitsbergense</name>
    <dbReference type="NCBI Taxonomy" id="2874285"/>
    <lineage>
        <taxon>Archaea</taxon>
        <taxon>Methanobacteriati</taxon>
        <taxon>Methanobacteriota</taxon>
        <taxon>Methanomada group</taxon>
        <taxon>Methanobacteria</taxon>
        <taxon>Methanobacteriales</taxon>
        <taxon>Methanobacteriaceae</taxon>
        <taxon>Methanobacterium</taxon>
    </lineage>
</organism>
<dbReference type="InterPro" id="IPR001736">
    <property type="entry name" value="PLipase_D/transphosphatidylase"/>
</dbReference>
<feature type="domain" description="Helicase ATP-binding" evidence="4">
    <location>
        <begin position="237"/>
        <end position="378"/>
    </location>
</feature>
<dbReference type="Gene3D" id="3.40.50.300">
    <property type="entry name" value="P-loop containing nucleotide triphosphate hydrolases"/>
    <property type="match status" value="1"/>
</dbReference>
<proteinExistence type="predicted"/>
<dbReference type="InterPro" id="IPR014001">
    <property type="entry name" value="Helicase_ATP-bd"/>
</dbReference>
<dbReference type="InterPro" id="IPR027417">
    <property type="entry name" value="P-loop_NTPase"/>
</dbReference>
<dbReference type="EMBL" id="JAIOUQ010000001">
    <property type="protein sequence ID" value="MBZ2164492.1"/>
    <property type="molecule type" value="Genomic_DNA"/>
</dbReference>
<dbReference type="Pfam" id="PF00271">
    <property type="entry name" value="Helicase_C"/>
    <property type="match status" value="1"/>
</dbReference>
<dbReference type="RefSeq" id="WP_223790172.1">
    <property type="nucleotide sequence ID" value="NZ_JAIOUQ010000001.1"/>
</dbReference>
<protein>
    <submittedName>
        <fullName evidence="6">NgoFVII family restriction endonuclease</fullName>
        <ecNumber evidence="6">3.1.21.-</ecNumber>
    </submittedName>
</protein>
<evidence type="ECO:0000256" key="2">
    <source>
        <dbReference type="SAM" id="Coils"/>
    </source>
</evidence>
<evidence type="ECO:0000313" key="7">
    <source>
        <dbReference type="Proteomes" id="UP000825933"/>
    </source>
</evidence>
<comment type="caution">
    <text evidence="6">The sequence shown here is derived from an EMBL/GenBank/DDBJ whole genome shotgun (WGS) entry which is preliminary data.</text>
</comment>
<dbReference type="InterPro" id="IPR049730">
    <property type="entry name" value="SNF2/RAD54-like_C"/>
</dbReference>
<accession>A0A8T5UKY4</accession>
<evidence type="ECO:0000313" key="6">
    <source>
        <dbReference type="EMBL" id="MBZ2164492.1"/>
    </source>
</evidence>